<dbReference type="Pfam" id="PF07690">
    <property type="entry name" value="MFS_1"/>
    <property type="match status" value="1"/>
</dbReference>
<feature type="transmembrane region" description="Helical" evidence="9">
    <location>
        <begin position="133"/>
        <end position="154"/>
    </location>
</feature>
<feature type="transmembrane region" description="Helical" evidence="9">
    <location>
        <begin position="74"/>
        <end position="93"/>
    </location>
</feature>
<feature type="transmembrane region" description="Helical" evidence="9">
    <location>
        <begin position="266"/>
        <end position="287"/>
    </location>
</feature>
<evidence type="ECO:0000256" key="9">
    <source>
        <dbReference type="SAM" id="Phobius"/>
    </source>
</evidence>
<evidence type="ECO:0000256" key="1">
    <source>
        <dbReference type="ARBA" id="ARBA00004651"/>
    </source>
</evidence>
<dbReference type="InterPro" id="IPR036259">
    <property type="entry name" value="MFS_trans_sf"/>
</dbReference>
<dbReference type="OrthoDB" id="102502at2"/>
<dbReference type="Gene3D" id="1.20.1250.20">
    <property type="entry name" value="MFS general substrate transporter like domains"/>
    <property type="match status" value="1"/>
</dbReference>
<comment type="caution">
    <text evidence="11">The sequence shown here is derived from an EMBL/GenBank/DDBJ whole genome shotgun (WGS) entry which is preliminary data.</text>
</comment>
<organism evidence="11 12">
    <name type="scientific">Desulfurobacterium indicum</name>
    <dbReference type="NCBI Taxonomy" id="1914305"/>
    <lineage>
        <taxon>Bacteria</taxon>
        <taxon>Pseudomonadati</taxon>
        <taxon>Aquificota</taxon>
        <taxon>Aquificia</taxon>
        <taxon>Desulfurobacteriales</taxon>
        <taxon>Desulfurobacteriaceae</taxon>
        <taxon>Desulfurobacterium</taxon>
    </lineage>
</organism>
<dbReference type="AlphaFoldDB" id="A0A1R1MN81"/>
<comment type="subcellular location">
    <subcellularLocation>
        <location evidence="1">Cell membrane</location>
        <topology evidence="1">Multi-pass membrane protein</topology>
    </subcellularLocation>
</comment>
<feature type="transmembrane region" description="Helical" evidence="9">
    <location>
        <begin position="302"/>
        <end position="320"/>
    </location>
</feature>
<protein>
    <submittedName>
        <fullName evidence="11">MFS transporter</fullName>
    </submittedName>
</protein>
<evidence type="ECO:0000256" key="6">
    <source>
        <dbReference type="ARBA" id="ARBA00022989"/>
    </source>
</evidence>
<dbReference type="PRINTS" id="PR01036">
    <property type="entry name" value="TCRTETB"/>
</dbReference>
<dbReference type="Proteomes" id="UP000187408">
    <property type="component" value="Unassembled WGS sequence"/>
</dbReference>
<keyword evidence="4" id="KW-1003">Cell membrane</keyword>
<feature type="transmembrane region" description="Helical" evidence="9">
    <location>
        <begin position="46"/>
        <end position="67"/>
    </location>
</feature>
<dbReference type="PROSITE" id="PS50850">
    <property type="entry name" value="MFS"/>
    <property type="match status" value="1"/>
</dbReference>
<evidence type="ECO:0000259" key="10">
    <source>
        <dbReference type="PROSITE" id="PS50850"/>
    </source>
</evidence>
<dbReference type="InterPro" id="IPR005829">
    <property type="entry name" value="Sugar_transporter_CS"/>
</dbReference>
<feature type="transmembrane region" description="Helical" evidence="9">
    <location>
        <begin position="397"/>
        <end position="415"/>
    </location>
</feature>
<keyword evidence="6 9" id="KW-1133">Transmembrane helix</keyword>
<dbReference type="InterPro" id="IPR011701">
    <property type="entry name" value="MFS"/>
</dbReference>
<feature type="domain" description="Major facilitator superfamily (MFS) profile" evidence="10">
    <location>
        <begin position="8"/>
        <end position="505"/>
    </location>
</feature>
<dbReference type="PANTHER" id="PTHR42718">
    <property type="entry name" value="MAJOR FACILITATOR SUPERFAMILY MULTIDRUG TRANSPORTER MFSC"/>
    <property type="match status" value="1"/>
</dbReference>
<dbReference type="PANTHER" id="PTHR42718:SF9">
    <property type="entry name" value="MAJOR FACILITATOR SUPERFAMILY MULTIDRUG TRANSPORTER MFSC"/>
    <property type="match status" value="1"/>
</dbReference>
<dbReference type="SUPFAM" id="SSF103473">
    <property type="entry name" value="MFS general substrate transporter"/>
    <property type="match status" value="1"/>
</dbReference>
<dbReference type="GO" id="GO:0005886">
    <property type="term" value="C:plasma membrane"/>
    <property type="evidence" value="ECO:0007669"/>
    <property type="project" value="UniProtKB-SubCell"/>
</dbReference>
<evidence type="ECO:0000256" key="5">
    <source>
        <dbReference type="ARBA" id="ARBA00022692"/>
    </source>
</evidence>
<dbReference type="GO" id="GO:0022857">
    <property type="term" value="F:transmembrane transporter activity"/>
    <property type="evidence" value="ECO:0007669"/>
    <property type="project" value="InterPro"/>
</dbReference>
<evidence type="ECO:0000256" key="4">
    <source>
        <dbReference type="ARBA" id="ARBA00022475"/>
    </source>
</evidence>
<dbReference type="RefSeq" id="WP_076712195.1">
    <property type="nucleotide sequence ID" value="NZ_MOEN01000002.1"/>
</dbReference>
<dbReference type="STRING" id="1914305.BLW93_00710"/>
<dbReference type="InterPro" id="IPR004638">
    <property type="entry name" value="EmrB-like"/>
</dbReference>
<dbReference type="EMBL" id="MOEN01000002">
    <property type="protein sequence ID" value="OMH41223.1"/>
    <property type="molecule type" value="Genomic_DNA"/>
</dbReference>
<name>A0A1R1MN81_9BACT</name>
<dbReference type="InterPro" id="IPR020846">
    <property type="entry name" value="MFS_dom"/>
</dbReference>
<evidence type="ECO:0000256" key="7">
    <source>
        <dbReference type="ARBA" id="ARBA00023136"/>
    </source>
</evidence>
<keyword evidence="12" id="KW-1185">Reference proteome</keyword>
<feature type="region of interest" description="Disordered" evidence="8">
    <location>
        <begin position="504"/>
        <end position="523"/>
    </location>
</feature>
<feature type="transmembrane region" description="Helical" evidence="9">
    <location>
        <begin position="482"/>
        <end position="500"/>
    </location>
</feature>
<feature type="transmembrane region" description="Helical" evidence="9">
    <location>
        <begin position="327"/>
        <end position="345"/>
    </location>
</feature>
<feature type="transmembrane region" description="Helical" evidence="9">
    <location>
        <begin position="226"/>
        <end position="245"/>
    </location>
</feature>
<comment type="similarity">
    <text evidence="2">Belongs to the major facilitator superfamily. EmrB family.</text>
</comment>
<feature type="transmembrane region" description="Helical" evidence="9">
    <location>
        <begin position="7"/>
        <end position="26"/>
    </location>
</feature>
<feature type="transmembrane region" description="Helical" evidence="9">
    <location>
        <begin position="160"/>
        <end position="181"/>
    </location>
</feature>
<feature type="compositionally biased region" description="Polar residues" evidence="8">
    <location>
        <begin position="514"/>
        <end position="523"/>
    </location>
</feature>
<dbReference type="CDD" id="cd17503">
    <property type="entry name" value="MFS_LmrB_MDR_like"/>
    <property type="match status" value="1"/>
</dbReference>
<evidence type="ECO:0000256" key="3">
    <source>
        <dbReference type="ARBA" id="ARBA00022448"/>
    </source>
</evidence>
<feature type="transmembrane region" description="Helical" evidence="9">
    <location>
        <begin position="357"/>
        <end position="376"/>
    </location>
</feature>
<keyword evidence="3" id="KW-0813">Transport</keyword>
<dbReference type="PROSITE" id="PS00217">
    <property type="entry name" value="SUGAR_TRANSPORT_2"/>
    <property type="match status" value="1"/>
</dbReference>
<evidence type="ECO:0000313" key="11">
    <source>
        <dbReference type="EMBL" id="OMH41223.1"/>
    </source>
</evidence>
<keyword evidence="7 9" id="KW-0472">Membrane</keyword>
<gene>
    <name evidence="11" type="ORF">BLW93_00710</name>
</gene>
<evidence type="ECO:0000256" key="8">
    <source>
        <dbReference type="SAM" id="MobiDB-lite"/>
    </source>
</evidence>
<sequence length="523" mass="57562">MNRKTLIIGLLIVMGMFMTLLDTTIVDIVIPHMMSAFDAKTEDVQWVIIAYMIASAVSMPVVGWLGGKIGHRNTYILGISLFTTMSALCGIAPNLQSMILGRVIQGVGEGLAVPMALTLLFEIFPPDKKGLAMGMYAIGAAFGPSLGPTIGGYLTEHMDWRWVFYVNVIPGILVVYFLTLLLENVKEEEHDDLFDITGFSLLSISLTTLLIALSKGNSWGWHSEKVVLLFYTSIITAVAFVYVELKVKSPLINLKLFKYDFFTYSSISRVLFGMGLYASYFMLPLYLERLRGFSTIDAGEILFFPAFLTGIVSLITGVLIDKKLISLKTAIISGILIFIYGTHLQSRLDLVMGKTQIILLLLPWGIGMGIFFPALAQVALADFKGEMLRQSSALQNLLRLVGGSIGTSLATFILTSTKDGHSVNMTERISSAAPQITDYMAKVKAYLYYFRSTPLPLLEAKAKAILGFLFLKNAFWISFRDVFFFATVCGILSIIPAIFIKPKEEKSEEGSSSTADDSVTVNG</sequence>
<evidence type="ECO:0000256" key="2">
    <source>
        <dbReference type="ARBA" id="ARBA00008537"/>
    </source>
</evidence>
<dbReference type="Gene3D" id="1.20.1720.10">
    <property type="entry name" value="Multidrug resistance protein D"/>
    <property type="match status" value="1"/>
</dbReference>
<reference evidence="11 12" key="1">
    <citation type="submission" date="2016-10" db="EMBL/GenBank/DDBJ databases">
        <title>Genome sequence of a sulfur-reducing bacterium Desulfurobacterium indicum K6013.</title>
        <authorList>
            <person name="Cao J."/>
            <person name="Shao Z."/>
            <person name="Alain K."/>
            <person name="Jebbar M."/>
        </authorList>
    </citation>
    <scope>NUCLEOTIDE SEQUENCE [LARGE SCALE GENOMIC DNA]</scope>
    <source>
        <strain evidence="11 12">K6013</strain>
    </source>
</reference>
<accession>A0A1R1MN81</accession>
<evidence type="ECO:0000313" key="12">
    <source>
        <dbReference type="Proteomes" id="UP000187408"/>
    </source>
</evidence>
<proteinExistence type="inferred from homology"/>
<keyword evidence="5 9" id="KW-0812">Transmembrane</keyword>
<dbReference type="NCBIfam" id="TIGR00711">
    <property type="entry name" value="efflux_EmrB"/>
    <property type="match status" value="1"/>
</dbReference>
<feature type="transmembrane region" description="Helical" evidence="9">
    <location>
        <begin position="193"/>
        <end position="214"/>
    </location>
</feature>